<dbReference type="InterPro" id="IPR000210">
    <property type="entry name" value="BTB/POZ_dom"/>
</dbReference>
<protein>
    <recommendedName>
        <fullName evidence="2">BTB domain-containing protein</fullName>
    </recommendedName>
</protein>
<feature type="region of interest" description="Disordered" evidence="1">
    <location>
        <begin position="252"/>
        <end position="281"/>
    </location>
</feature>
<keyword evidence="4" id="KW-1185">Reference proteome</keyword>
<comment type="caution">
    <text evidence="3">The sequence shown here is derived from an EMBL/GenBank/DDBJ whole genome shotgun (WGS) entry which is preliminary data.</text>
</comment>
<evidence type="ECO:0000256" key="1">
    <source>
        <dbReference type="SAM" id="MobiDB-lite"/>
    </source>
</evidence>
<dbReference type="SUPFAM" id="SSF54695">
    <property type="entry name" value="POZ domain"/>
    <property type="match status" value="1"/>
</dbReference>
<evidence type="ECO:0000313" key="4">
    <source>
        <dbReference type="Proteomes" id="UP000701801"/>
    </source>
</evidence>
<name>A0A9N9LXN1_9HELO</name>
<reference evidence="3" key="1">
    <citation type="submission" date="2021-07" db="EMBL/GenBank/DDBJ databases">
        <authorList>
            <person name="Durling M."/>
        </authorList>
    </citation>
    <scope>NUCLEOTIDE SEQUENCE</scope>
</reference>
<dbReference type="PANTHER" id="PTHR47843:SF2">
    <property type="entry name" value="BTB DOMAIN-CONTAINING PROTEIN"/>
    <property type="match status" value="1"/>
</dbReference>
<dbReference type="PROSITE" id="PS50097">
    <property type="entry name" value="BTB"/>
    <property type="match status" value="1"/>
</dbReference>
<evidence type="ECO:0000259" key="2">
    <source>
        <dbReference type="PROSITE" id="PS50097"/>
    </source>
</evidence>
<evidence type="ECO:0000313" key="3">
    <source>
        <dbReference type="EMBL" id="CAG8982984.1"/>
    </source>
</evidence>
<feature type="compositionally biased region" description="Acidic residues" evidence="1">
    <location>
        <begin position="261"/>
        <end position="281"/>
    </location>
</feature>
<proteinExistence type="predicted"/>
<dbReference type="EMBL" id="CAJVRM010000702">
    <property type="protein sequence ID" value="CAG8982984.1"/>
    <property type="molecule type" value="Genomic_DNA"/>
</dbReference>
<dbReference type="Pfam" id="PF00651">
    <property type="entry name" value="BTB"/>
    <property type="match status" value="1"/>
</dbReference>
<dbReference type="Proteomes" id="UP000701801">
    <property type="component" value="Unassembled WGS sequence"/>
</dbReference>
<dbReference type="CDD" id="cd18186">
    <property type="entry name" value="BTB_POZ_ZBTB_KLHL-like"/>
    <property type="match status" value="1"/>
</dbReference>
<dbReference type="PANTHER" id="PTHR47843">
    <property type="entry name" value="BTB DOMAIN-CONTAINING PROTEIN-RELATED"/>
    <property type="match status" value="1"/>
</dbReference>
<dbReference type="AlphaFoldDB" id="A0A9N9LXN1"/>
<dbReference type="InterPro" id="IPR011333">
    <property type="entry name" value="SKP1/BTB/POZ_sf"/>
</dbReference>
<sequence length="281" mass="32845">MAKDLDPSVTIIESSLLSKFFNQKDQQKTPSLELPQPLVTVHLMWLGVETRTYLIHKNIICKYSPFFEAAFISNFKEGETQRMELWGTFGDTFGIFLNWLYKQKIVDENGWVTSAEALIDPWLLAQRFLVPQLQNQALTLLENIRGLKKENNRRLPPLMLKWIYNNTSEDSVLRQYVIATWHDGVIAEKDGFLHPRLLLLDIVNSNYSKMRLAELQWNQQYPSTQPQKEPVGLSIDELKKFYVDETIVRAKHPNRRKDNADGLEYEGNEEEDMNEDEDTEH</sequence>
<gene>
    <name evidence="3" type="ORF">HYALB_00003563</name>
</gene>
<dbReference type="OrthoDB" id="194443at2759"/>
<organism evidence="3 4">
    <name type="scientific">Hymenoscyphus albidus</name>
    <dbReference type="NCBI Taxonomy" id="595503"/>
    <lineage>
        <taxon>Eukaryota</taxon>
        <taxon>Fungi</taxon>
        <taxon>Dikarya</taxon>
        <taxon>Ascomycota</taxon>
        <taxon>Pezizomycotina</taxon>
        <taxon>Leotiomycetes</taxon>
        <taxon>Helotiales</taxon>
        <taxon>Helotiaceae</taxon>
        <taxon>Hymenoscyphus</taxon>
    </lineage>
</organism>
<dbReference type="Gene3D" id="3.30.710.10">
    <property type="entry name" value="Potassium Channel Kv1.1, Chain A"/>
    <property type="match status" value="1"/>
</dbReference>
<accession>A0A9N9LXN1</accession>
<feature type="domain" description="BTB" evidence="2">
    <location>
        <begin position="46"/>
        <end position="109"/>
    </location>
</feature>